<dbReference type="InterPro" id="IPR044824">
    <property type="entry name" value="MAIN-like"/>
</dbReference>
<dbReference type="OrthoDB" id="1572276at2759"/>
<dbReference type="GO" id="GO:0010073">
    <property type="term" value="P:meristem maintenance"/>
    <property type="evidence" value="ECO:0007669"/>
    <property type="project" value="InterPro"/>
</dbReference>
<protein>
    <recommendedName>
        <fullName evidence="2">Aminotransferase-like plant mobile domain-containing protein</fullName>
    </recommendedName>
</protein>
<gene>
    <name evidence="3" type="ORF">E3N88_41788</name>
</gene>
<dbReference type="PANTHER" id="PTHR46033">
    <property type="entry name" value="PROTEIN MAIN-LIKE 2"/>
    <property type="match status" value="1"/>
</dbReference>
<comment type="caution">
    <text evidence="3">The sequence shown here is derived from an EMBL/GenBank/DDBJ whole genome shotgun (WGS) entry which is preliminary data.</text>
</comment>
<reference evidence="3 4" key="1">
    <citation type="submission" date="2019-05" db="EMBL/GenBank/DDBJ databases">
        <title>Mikania micrantha, genome provides insights into the molecular mechanism of rapid growth.</title>
        <authorList>
            <person name="Liu B."/>
        </authorList>
    </citation>
    <scope>NUCLEOTIDE SEQUENCE [LARGE SCALE GENOMIC DNA]</scope>
    <source>
        <strain evidence="3">NLD-2019</strain>
        <tissue evidence="3">Leaf</tissue>
    </source>
</reference>
<dbReference type="Proteomes" id="UP000326396">
    <property type="component" value="Unassembled WGS sequence"/>
</dbReference>
<feature type="compositionally biased region" description="Basic residues" evidence="1">
    <location>
        <begin position="460"/>
        <end position="470"/>
    </location>
</feature>
<evidence type="ECO:0000313" key="4">
    <source>
        <dbReference type="Proteomes" id="UP000326396"/>
    </source>
</evidence>
<sequence length="470" mass="54510">MSSGNIFDERIEMMVVSPNTHMLQIARFLRPTLSMQATPSDRPFRPTSTISSFSTHLLKVKFRGWVDPQLNWQVWVDNMKLIYSPVWKRVKIHDAILNSLLKIPQRKSLILWFAEKWSPKTNTFIFPWGEISITLEDMMVLGGFSVLGGPVTCHVESPEDHLTLHKLNKAYTKLVRTPSKRVSFNAWMEKFTCRQKTHEHEAFLALWLSKYLFSSVKNTILPETFQLAILLARGRRIAMAPAVLATLYRDLHILQDAILDVQPGISGMVLPEVFSPMYYVQVWIWERFPCVRPRDLHNTQGKGTRLAQWAGLHNEVTDYGALELGTRKEHFVWRPYARDTNHFLAHKVYNVNGSVRRINNEEVESFARCLRVCKLVGLDINQHYLPHRVSRQFGYAQDIPADTLLVEDNEDPWAKYSTPLLNGNIYIPSKDFEGHVTVRYEEWWEKEPVSPAGPRVPPPPKRRRKKIMAT</sequence>
<dbReference type="Pfam" id="PF10536">
    <property type="entry name" value="PMD"/>
    <property type="match status" value="1"/>
</dbReference>
<evidence type="ECO:0000259" key="2">
    <source>
        <dbReference type="Pfam" id="PF10536"/>
    </source>
</evidence>
<name>A0A5N6LJM4_9ASTR</name>
<proteinExistence type="predicted"/>
<dbReference type="AlphaFoldDB" id="A0A5N6LJM4"/>
<dbReference type="EMBL" id="SZYD01000149">
    <property type="protein sequence ID" value="KAD2132542.1"/>
    <property type="molecule type" value="Genomic_DNA"/>
</dbReference>
<feature type="domain" description="Aminotransferase-like plant mobile" evidence="2">
    <location>
        <begin position="92"/>
        <end position="445"/>
    </location>
</feature>
<evidence type="ECO:0000256" key="1">
    <source>
        <dbReference type="SAM" id="MobiDB-lite"/>
    </source>
</evidence>
<organism evidence="3 4">
    <name type="scientific">Mikania micrantha</name>
    <name type="common">bitter vine</name>
    <dbReference type="NCBI Taxonomy" id="192012"/>
    <lineage>
        <taxon>Eukaryota</taxon>
        <taxon>Viridiplantae</taxon>
        <taxon>Streptophyta</taxon>
        <taxon>Embryophyta</taxon>
        <taxon>Tracheophyta</taxon>
        <taxon>Spermatophyta</taxon>
        <taxon>Magnoliopsida</taxon>
        <taxon>eudicotyledons</taxon>
        <taxon>Gunneridae</taxon>
        <taxon>Pentapetalae</taxon>
        <taxon>asterids</taxon>
        <taxon>campanulids</taxon>
        <taxon>Asterales</taxon>
        <taxon>Asteraceae</taxon>
        <taxon>Asteroideae</taxon>
        <taxon>Heliantheae alliance</taxon>
        <taxon>Eupatorieae</taxon>
        <taxon>Mikania</taxon>
    </lineage>
</organism>
<dbReference type="InterPro" id="IPR019557">
    <property type="entry name" value="AminoTfrase-like_pln_mobile"/>
</dbReference>
<keyword evidence="4" id="KW-1185">Reference proteome</keyword>
<dbReference type="PANTHER" id="PTHR46033:SF67">
    <property type="entry name" value="AMINOTRANSFERASE-LIKE, PLANT MOBILE DOMAIN FAMILY PROTEIN"/>
    <property type="match status" value="1"/>
</dbReference>
<accession>A0A5N6LJM4</accession>
<evidence type="ECO:0000313" key="3">
    <source>
        <dbReference type="EMBL" id="KAD2132542.1"/>
    </source>
</evidence>
<feature type="region of interest" description="Disordered" evidence="1">
    <location>
        <begin position="447"/>
        <end position="470"/>
    </location>
</feature>